<accession>A0ABR9H4M1</accession>
<gene>
    <name evidence="1" type="ORF">H4684_002309</name>
</gene>
<keyword evidence="2" id="KW-1185">Reference proteome</keyword>
<dbReference type="EMBL" id="JADBGG010000016">
    <property type="protein sequence ID" value="MBE1425652.1"/>
    <property type="molecule type" value="Genomic_DNA"/>
</dbReference>
<organism evidence="1 2">
    <name type="scientific">Desulfomicrobium macestii</name>
    <dbReference type="NCBI Taxonomy" id="90731"/>
    <lineage>
        <taxon>Bacteria</taxon>
        <taxon>Pseudomonadati</taxon>
        <taxon>Thermodesulfobacteriota</taxon>
        <taxon>Desulfovibrionia</taxon>
        <taxon>Desulfovibrionales</taxon>
        <taxon>Desulfomicrobiaceae</taxon>
        <taxon>Desulfomicrobium</taxon>
    </lineage>
</organism>
<reference evidence="1 2" key="1">
    <citation type="submission" date="2020-10" db="EMBL/GenBank/DDBJ databases">
        <title>Genomic Encyclopedia of Type Strains, Phase IV (KMG-IV): sequencing the most valuable type-strain genomes for metagenomic binning, comparative biology and taxonomic classification.</title>
        <authorList>
            <person name="Goeker M."/>
        </authorList>
    </citation>
    <scope>NUCLEOTIDE SEQUENCE [LARGE SCALE GENOMIC DNA]</scope>
    <source>
        <strain evidence="1 2">DSM 4194</strain>
    </source>
</reference>
<proteinExistence type="predicted"/>
<evidence type="ECO:0000313" key="1">
    <source>
        <dbReference type="EMBL" id="MBE1425652.1"/>
    </source>
</evidence>
<name>A0ABR9H4M1_9BACT</name>
<dbReference type="Proteomes" id="UP000639010">
    <property type="component" value="Unassembled WGS sequence"/>
</dbReference>
<comment type="caution">
    <text evidence="1">The sequence shown here is derived from an EMBL/GenBank/DDBJ whole genome shotgun (WGS) entry which is preliminary data.</text>
</comment>
<dbReference type="Pfam" id="PF22759">
    <property type="entry name" value="E217_GP41"/>
    <property type="match status" value="1"/>
</dbReference>
<protein>
    <submittedName>
        <fullName evidence="1">Uncharacterized protein</fullName>
    </submittedName>
</protein>
<dbReference type="RefSeq" id="WP_192623824.1">
    <property type="nucleotide sequence ID" value="NZ_JADBGG010000016.1"/>
</dbReference>
<dbReference type="InterPro" id="IPR054496">
    <property type="entry name" value="E217_GP41"/>
</dbReference>
<dbReference type="NCBIfam" id="NF047561">
    <property type="entry name" value="orf58_phage_fam"/>
    <property type="match status" value="1"/>
</dbReference>
<sequence>MTEQKAPEAGRQWLRECSLVVAGSNGQGLELGELRVVFKVSKGAVETPNSAEIRVYNPSEATANSIRREFSQVVLQAGYQGGFGIIFSGNIRQVRRGRENGTDTWLEIIAADGDWAYNYAVVNTTLAAGSTPADRMKVCQGAFSEKGVQEGHMTDPGGNGLPRGKVMYGMARKHMRDAASGSGCEWSFQDGKVQVVKASGYLPGEAVVLTHETGLIGTPEQTNEGIKVRCLLNPSLRIGGRIKLDNKSVQQVKTDLKMRALYPPRLDHDGLYRILRLDFVGDTRGNDWYADALCIGLDDTSYLPLDMVR</sequence>
<evidence type="ECO:0000313" key="2">
    <source>
        <dbReference type="Proteomes" id="UP000639010"/>
    </source>
</evidence>